<dbReference type="InterPro" id="IPR033121">
    <property type="entry name" value="PEPTIDASE_A1"/>
</dbReference>
<evidence type="ECO:0000256" key="8">
    <source>
        <dbReference type="PIRSR" id="PIRSR601461-2"/>
    </source>
</evidence>
<dbReference type="PRINTS" id="PR00792">
    <property type="entry name" value="PEPSIN"/>
</dbReference>
<dbReference type="PROSITE" id="PS51767">
    <property type="entry name" value="PEPTIDASE_A1"/>
    <property type="match status" value="1"/>
</dbReference>
<keyword evidence="12" id="KW-1185">Reference proteome</keyword>
<keyword evidence="4 9" id="KW-0378">Hydrolase</keyword>
<dbReference type="GO" id="GO:0004190">
    <property type="term" value="F:aspartic-type endopeptidase activity"/>
    <property type="evidence" value="ECO:0007669"/>
    <property type="project" value="UniProtKB-KW"/>
</dbReference>
<feature type="active site" evidence="7">
    <location>
        <position position="274"/>
    </location>
</feature>
<dbReference type="SUPFAM" id="SSF50630">
    <property type="entry name" value="Acid proteases"/>
    <property type="match status" value="1"/>
</dbReference>
<evidence type="ECO:0000256" key="4">
    <source>
        <dbReference type="ARBA" id="ARBA00022801"/>
    </source>
</evidence>
<dbReference type="PANTHER" id="PTHR47966">
    <property type="entry name" value="BETA-SITE APP-CLEAVING ENZYME, ISOFORM A-RELATED"/>
    <property type="match status" value="1"/>
</dbReference>
<keyword evidence="2 9" id="KW-0645">Protease</keyword>
<keyword evidence="3 9" id="KW-0064">Aspartyl protease</keyword>
<evidence type="ECO:0000256" key="7">
    <source>
        <dbReference type="PIRSR" id="PIRSR601461-1"/>
    </source>
</evidence>
<evidence type="ECO:0000313" key="11">
    <source>
        <dbReference type="EMBL" id="CAD7092797.1"/>
    </source>
</evidence>
<dbReference type="FunFam" id="2.40.70.10:FF:000004">
    <property type="entry name" value="Pepsin A"/>
    <property type="match status" value="1"/>
</dbReference>
<evidence type="ECO:0000256" key="9">
    <source>
        <dbReference type="RuleBase" id="RU000454"/>
    </source>
</evidence>
<dbReference type="FunFam" id="2.40.70.10:FF:000002">
    <property type="entry name" value="Vacuolar aspartic proteinase"/>
    <property type="match status" value="1"/>
</dbReference>
<dbReference type="InterPro" id="IPR001969">
    <property type="entry name" value="Aspartic_peptidase_AS"/>
</dbReference>
<dbReference type="Pfam" id="PF00026">
    <property type="entry name" value="Asp"/>
    <property type="match status" value="1"/>
</dbReference>
<evidence type="ECO:0000256" key="3">
    <source>
        <dbReference type="ARBA" id="ARBA00022750"/>
    </source>
</evidence>
<feature type="domain" description="Peptidase A1" evidence="10">
    <location>
        <begin position="74"/>
        <end position="386"/>
    </location>
</feature>
<name>A0A7R8V644_HERIL</name>
<dbReference type="Gene3D" id="2.40.70.10">
    <property type="entry name" value="Acid Proteases"/>
    <property type="match status" value="2"/>
</dbReference>
<feature type="active site" evidence="7">
    <location>
        <position position="92"/>
    </location>
</feature>
<proteinExistence type="inferred from homology"/>
<dbReference type="EMBL" id="LR899014">
    <property type="protein sequence ID" value="CAD7092797.1"/>
    <property type="molecule type" value="Genomic_DNA"/>
</dbReference>
<dbReference type="PROSITE" id="PS00141">
    <property type="entry name" value="ASP_PROTEASE"/>
    <property type="match status" value="1"/>
</dbReference>
<accession>A0A7R8V644</accession>
<dbReference type="GO" id="GO:0006508">
    <property type="term" value="P:proteolysis"/>
    <property type="evidence" value="ECO:0007669"/>
    <property type="project" value="UniProtKB-KW"/>
</dbReference>
<evidence type="ECO:0000256" key="5">
    <source>
        <dbReference type="ARBA" id="ARBA00023157"/>
    </source>
</evidence>
<dbReference type="InterPro" id="IPR001461">
    <property type="entry name" value="Aspartic_peptidase_A1"/>
</dbReference>
<keyword evidence="6" id="KW-0325">Glycoprotein</keyword>
<evidence type="ECO:0000313" key="12">
    <source>
        <dbReference type="Proteomes" id="UP000594454"/>
    </source>
</evidence>
<evidence type="ECO:0000256" key="6">
    <source>
        <dbReference type="ARBA" id="ARBA00023180"/>
    </source>
</evidence>
<reference evidence="11 12" key="1">
    <citation type="submission" date="2020-11" db="EMBL/GenBank/DDBJ databases">
        <authorList>
            <person name="Wallbank WR R."/>
            <person name="Pardo Diaz C."/>
            <person name="Kozak K."/>
            <person name="Martin S."/>
            <person name="Jiggins C."/>
            <person name="Moest M."/>
            <person name="Warren A I."/>
            <person name="Generalovic N T."/>
            <person name="Byers J.R.P. K."/>
            <person name="Montejo-Kovacevich G."/>
            <person name="Yen C E."/>
        </authorList>
    </citation>
    <scope>NUCLEOTIDE SEQUENCE [LARGE SCALE GENOMIC DNA]</scope>
</reference>
<evidence type="ECO:0000256" key="1">
    <source>
        <dbReference type="ARBA" id="ARBA00007447"/>
    </source>
</evidence>
<keyword evidence="5 8" id="KW-1015">Disulfide bond</keyword>
<dbReference type="AlphaFoldDB" id="A0A7R8V644"/>
<protein>
    <recommendedName>
        <fullName evidence="10">Peptidase A1 domain-containing protein</fullName>
    </recommendedName>
</protein>
<evidence type="ECO:0000256" key="2">
    <source>
        <dbReference type="ARBA" id="ARBA00022670"/>
    </source>
</evidence>
<dbReference type="Proteomes" id="UP000594454">
    <property type="component" value="Chromosome 6"/>
</dbReference>
<dbReference type="InterPro" id="IPR021109">
    <property type="entry name" value="Peptidase_aspartic_dom_sf"/>
</dbReference>
<organism evidence="11 12">
    <name type="scientific">Hermetia illucens</name>
    <name type="common">Black soldier fly</name>
    <dbReference type="NCBI Taxonomy" id="343691"/>
    <lineage>
        <taxon>Eukaryota</taxon>
        <taxon>Metazoa</taxon>
        <taxon>Ecdysozoa</taxon>
        <taxon>Arthropoda</taxon>
        <taxon>Hexapoda</taxon>
        <taxon>Insecta</taxon>
        <taxon>Pterygota</taxon>
        <taxon>Neoptera</taxon>
        <taxon>Endopterygota</taxon>
        <taxon>Diptera</taxon>
        <taxon>Brachycera</taxon>
        <taxon>Stratiomyomorpha</taxon>
        <taxon>Stratiomyidae</taxon>
        <taxon>Hermetiinae</taxon>
        <taxon>Hermetia</taxon>
    </lineage>
</organism>
<dbReference type="InParanoid" id="A0A7R8V644"/>
<evidence type="ECO:0000259" key="10">
    <source>
        <dbReference type="PROSITE" id="PS51767"/>
    </source>
</evidence>
<comment type="similarity">
    <text evidence="1 9">Belongs to the peptidase A1 family.</text>
</comment>
<dbReference type="PANTHER" id="PTHR47966:SF51">
    <property type="entry name" value="BETA-SITE APP-CLEAVING ENZYME, ISOFORM A-RELATED"/>
    <property type="match status" value="1"/>
</dbReference>
<feature type="disulfide bond" evidence="8">
    <location>
        <begin position="105"/>
        <end position="110"/>
    </location>
</feature>
<dbReference type="GO" id="GO:0005764">
    <property type="term" value="C:lysosome"/>
    <property type="evidence" value="ECO:0007669"/>
    <property type="project" value="TreeGrafter"/>
</dbReference>
<sequence>MFSKYFIVGVCLVAIASSELLRYFYFGFNFLKKFNISPLTSIKLKRTPKALITHRTVKGRSGVELLKNYAGFDYYGEIGIGTPAQTFTVIFDTGSSNLWIPSISCDSNGCSNHKKYDSSASETYVARGEGIQMSYEGQSMKGHLSQDTITVAGLTVTNQIFAEATSLSSAFTDTYFDGVLGLAYRSIAERNVTPVLYNMHSQGVISYPIFSFYLNRKTNDSRDGGEIIFGGSDPNLYIGSLTYVPVISQGFWQIKIDSVTIGGFAFCSCQTILDSGISGIIGAIDAIARIHSIIGAEQDDFGNFVVACESVLRFPKINFNLGGNNYPLTGSDYIIQLTVDGVTTCMSGFKSHPNIGDDDLPWILGNIFLGKYYTEFDMANNRVGFAIAR</sequence>
<dbReference type="OrthoDB" id="771136at2759"/>
<gene>
    <name evidence="11" type="ORF">HERILL_LOCUS15128</name>
</gene>